<dbReference type="Pfam" id="PF12833">
    <property type="entry name" value="HTH_18"/>
    <property type="match status" value="1"/>
</dbReference>
<dbReference type="InterPro" id="IPR032687">
    <property type="entry name" value="AraC-type_N"/>
</dbReference>
<dbReference type="Gene3D" id="1.10.10.60">
    <property type="entry name" value="Homeodomain-like"/>
    <property type="match status" value="1"/>
</dbReference>
<sequence>MPPFLLNAMPPRDRARVEALYAQPAIDLARDRGVDLETLAAACGLRALERRLEAPISADSYVRLLNVAARELGDPCFGLRVGMAMKPMNFVGYGLALCASPNIRTALEQTIRFECLSHDLGRTTFSERDGEARVDWRSPLFGEPGVEQLCLMIAGCFASFAEWLVGMELSGREVLFPFPDPGHGFSEAVGRLLRTQATFDAECVGGCFPSVILDLPIASSDHSLLPDIQRTLEQRAAARRREVQEPSFVEDVAQCIETNLQLGKARVATVAAALGMSARTMERRLNGANKTFSELLDDVRREHLDVYIRECAISLTEIAFLLGYSEQSSFNRAVRKWVGMTPGAYRSQMLDGGTGKTRG</sequence>
<dbReference type="PRINTS" id="PR00032">
    <property type="entry name" value="HTHARAC"/>
</dbReference>
<evidence type="ECO:0000256" key="1">
    <source>
        <dbReference type="ARBA" id="ARBA00023015"/>
    </source>
</evidence>
<protein>
    <submittedName>
        <fullName evidence="5">Transcriptional regulator, AraC family</fullName>
    </submittedName>
</protein>
<keyword evidence="2" id="KW-0238">DNA-binding</keyword>
<name>A0A212QXM9_RHOAC</name>
<evidence type="ECO:0000313" key="5">
    <source>
        <dbReference type="EMBL" id="SNB64381.1"/>
    </source>
</evidence>
<dbReference type="SUPFAM" id="SSF46689">
    <property type="entry name" value="Homeodomain-like"/>
    <property type="match status" value="1"/>
</dbReference>
<keyword evidence="6" id="KW-1185">Reference proteome</keyword>
<proteinExistence type="predicted"/>
<dbReference type="GO" id="GO:0000976">
    <property type="term" value="F:transcription cis-regulatory region binding"/>
    <property type="evidence" value="ECO:0007669"/>
    <property type="project" value="TreeGrafter"/>
</dbReference>
<dbReference type="Pfam" id="PF12625">
    <property type="entry name" value="Arabinose_bd"/>
    <property type="match status" value="1"/>
</dbReference>
<dbReference type="PANTHER" id="PTHR47894">
    <property type="entry name" value="HTH-TYPE TRANSCRIPTIONAL REGULATOR GADX"/>
    <property type="match status" value="1"/>
</dbReference>
<dbReference type="InterPro" id="IPR009057">
    <property type="entry name" value="Homeodomain-like_sf"/>
</dbReference>
<dbReference type="GO" id="GO:0003700">
    <property type="term" value="F:DNA-binding transcription factor activity"/>
    <property type="evidence" value="ECO:0007669"/>
    <property type="project" value="InterPro"/>
</dbReference>
<dbReference type="AlphaFoldDB" id="A0A212QXM9"/>
<dbReference type="InterPro" id="IPR018060">
    <property type="entry name" value="HTH_AraC"/>
</dbReference>
<dbReference type="GO" id="GO:0005829">
    <property type="term" value="C:cytosol"/>
    <property type="evidence" value="ECO:0007669"/>
    <property type="project" value="TreeGrafter"/>
</dbReference>
<keyword evidence="1" id="KW-0805">Transcription regulation</keyword>
<dbReference type="SMART" id="SM00342">
    <property type="entry name" value="HTH_ARAC"/>
    <property type="match status" value="1"/>
</dbReference>
<dbReference type="Proteomes" id="UP000198418">
    <property type="component" value="Unassembled WGS sequence"/>
</dbReference>
<accession>A0A212QXM9</accession>
<evidence type="ECO:0000259" key="4">
    <source>
        <dbReference type="PROSITE" id="PS01124"/>
    </source>
</evidence>
<evidence type="ECO:0000256" key="2">
    <source>
        <dbReference type="ARBA" id="ARBA00023125"/>
    </source>
</evidence>
<organism evidence="5 6">
    <name type="scientific">Rhodoblastus acidophilus</name>
    <name type="common">Rhodopseudomonas acidophila</name>
    <dbReference type="NCBI Taxonomy" id="1074"/>
    <lineage>
        <taxon>Bacteria</taxon>
        <taxon>Pseudomonadati</taxon>
        <taxon>Pseudomonadota</taxon>
        <taxon>Alphaproteobacteria</taxon>
        <taxon>Hyphomicrobiales</taxon>
        <taxon>Rhodoblastaceae</taxon>
        <taxon>Rhodoblastus</taxon>
    </lineage>
</organism>
<dbReference type="PANTHER" id="PTHR47894:SF1">
    <property type="entry name" value="HTH-TYPE TRANSCRIPTIONAL REGULATOR VQSM"/>
    <property type="match status" value="1"/>
</dbReference>
<dbReference type="InterPro" id="IPR020449">
    <property type="entry name" value="Tscrpt_reg_AraC-type_HTH"/>
</dbReference>
<dbReference type="PROSITE" id="PS01124">
    <property type="entry name" value="HTH_ARAC_FAMILY_2"/>
    <property type="match status" value="1"/>
</dbReference>
<dbReference type="RefSeq" id="WP_158255133.1">
    <property type="nucleotide sequence ID" value="NZ_FYDG01000002.1"/>
</dbReference>
<dbReference type="OrthoDB" id="9805730at2"/>
<gene>
    <name evidence="5" type="ORF">SAMN06265338_10230</name>
</gene>
<evidence type="ECO:0000313" key="6">
    <source>
        <dbReference type="Proteomes" id="UP000198418"/>
    </source>
</evidence>
<dbReference type="EMBL" id="FYDG01000002">
    <property type="protein sequence ID" value="SNB64381.1"/>
    <property type="molecule type" value="Genomic_DNA"/>
</dbReference>
<evidence type="ECO:0000256" key="3">
    <source>
        <dbReference type="ARBA" id="ARBA00023163"/>
    </source>
</evidence>
<feature type="domain" description="HTH araC/xylS-type" evidence="4">
    <location>
        <begin position="250"/>
        <end position="348"/>
    </location>
</feature>
<keyword evidence="3" id="KW-0804">Transcription</keyword>
<reference evidence="6" key="1">
    <citation type="submission" date="2017-06" db="EMBL/GenBank/DDBJ databases">
        <authorList>
            <person name="Varghese N."/>
            <person name="Submissions S."/>
        </authorList>
    </citation>
    <scope>NUCLEOTIDE SEQUENCE [LARGE SCALE GENOMIC DNA]</scope>
    <source>
        <strain evidence="6">DSM 137</strain>
    </source>
</reference>